<proteinExistence type="predicted"/>
<dbReference type="EMBL" id="CM047907">
    <property type="protein sequence ID" value="KAJ0083820.1"/>
    <property type="molecule type" value="Genomic_DNA"/>
</dbReference>
<comment type="caution">
    <text evidence="1">The sequence shown here is derived from an EMBL/GenBank/DDBJ whole genome shotgun (WGS) entry which is preliminary data.</text>
</comment>
<keyword evidence="2" id="KW-1185">Reference proteome</keyword>
<protein>
    <submittedName>
        <fullName evidence="1">Uncharacterized protein</fullName>
    </submittedName>
</protein>
<gene>
    <name evidence="1" type="ORF">Patl1_31273</name>
</gene>
<dbReference type="Proteomes" id="UP001164250">
    <property type="component" value="Chromosome 11"/>
</dbReference>
<reference evidence="2" key="1">
    <citation type="journal article" date="2023" name="G3 (Bethesda)">
        <title>Genome assembly and association tests identify interacting loci associated with vigor, precocity, and sex in interspecific pistachio rootstocks.</title>
        <authorList>
            <person name="Palmer W."/>
            <person name="Jacygrad E."/>
            <person name="Sagayaradj S."/>
            <person name="Cavanaugh K."/>
            <person name="Han R."/>
            <person name="Bertier L."/>
            <person name="Beede B."/>
            <person name="Kafkas S."/>
            <person name="Golino D."/>
            <person name="Preece J."/>
            <person name="Michelmore R."/>
        </authorList>
    </citation>
    <scope>NUCLEOTIDE SEQUENCE [LARGE SCALE GENOMIC DNA]</scope>
</reference>
<organism evidence="1 2">
    <name type="scientific">Pistacia atlantica</name>
    <dbReference type="NCBI Taxonomy" id="434234"/>
    <lineage>
        <taxon>Eukaryota</taxon>
        <taxon>Viridiplantae</taxon>
        <taxon>Streptophyta</taxon>
        <taxon>Embryophyta</taxon>
        <taxon>Tracheophyta</taxon>
        <taxon>Spermatophyta</taxon>
        <taxon>Magnoliopsida</taxon>
        <taxon>eudicotyledons</taxon>
        <taxon>Gunneridae</taxon>
        <taxon>Pentapetalae</taxon>
        <taxon>rosids</taxon>
        <taxon>malvids</taxon>
        <taxon>Sapindales</taxon>
        <taxon>Anacardiaceae</taxon>
        <taxon>Pistacia</taxon>
    </lineage>
</organism>
<name>A0ACC1AC47_9ROSI</name>
<accession>A0ACC1AC47</accession>
<evidence type="ECO:0000313" key="2">
    <source>
        <dbReference type="Proteomes" id="UP001164250"/>
    </source>
</evidence>
<sequence>MFEANLLIFCRHNNYIQNNARTIHVQNIVSSIPNYGVFGALIPLLVTVLQLHVLGTTNSVFETHPINMWIFLVAAIIHYFVFSADLKFKLQYHSTLSHVCSAIGSISGSLASAALISVIPHSNGCIVFIAWAFVPIFVVYKNAIAIKDAFDRVYQKSSGMEMEYAERIASVNVADYVTRS</sequence>
<evidence type="ECO:0000313" key="1">
    <source>
        <dbReference type="EMBL" id="KAJ0083820.1"/>
    </source>
</evidence>